<reference evidence="1 2" key="1">
    <citation type="journal article" date="2011" name="Stand. Genomic Sci.">
        <title>Complete genome sequence of the gliding freshwater bacterium Fluviicola taffensis type strain (RW262).</title>
        <authorList>
            <person name="Woyke T."/>
            <person name="Chertkov O."/>
            <person name="Lapidus A."/>
            <person name="Nolan M."/>
            <person name="Lucas S."/>
            <person name="Del Rio T.G."/>
            <person name="Tice H."/>
            <person name="Cheng J.F."/>
            <person name="Tapia R."/>
            <person name="Han C."/>
            <person name="Goodwin L."/>
            <person name="Pitluck S."/>
            <person name="Liolios K."/>
            <person name="Pagani I."/>
            <person name="Ivanova N."/>
            <person name="Huntemann M."/>
            <person name="Mavromatis K."/>
            <person name="Mikhailova N."/>
            <person name="Pati A."/>
            <person name="Chen A."/>
            <person name="Palaniappan K."/>
            <person name="Land M."/>
            <person name="Hauser L."/>
            <person name="Brambilla E.M."/>
            <person name="Rohde M."/>
            <person name="Mwirichia R."/>
            <person name="Sikorski J."/>
            <person name="Tindall B.J."/>
            <person name="Goker M."/>
            <person name="Bristow J."/>
            <person name="Eisen J.A."/>
            <person name="Markowitz V."/>
            <person name="Hugenholtz P."/>
            <person name="Klenk H.P."/>
            <person name="Kyrpides N.C."/>
        </authorList>
    </citation>
    <scope>NUCLEOTIDE SEQUENCE [LARGE SCALE GENOMIC DNA]</scope>
    <source>
        <strain evidence="2">DSM 16823 / RW262 / RW262</strain>
    </source>
</reference>
<evidence type="ECO:0000313" key="2">
    <source>
        <dbReference type="Proteomes" id="UP000007463"/>
    </source>
</evidence>
<dbReference type="RefSeq" id="WP_013686184.1">
    <property type="nucleotide sequence ID" value="NC_015321.1"/>
</dbReference>
<dbReference type="Pfam" id="PF19852">
    <property type="entry name" value="DUF6327"/>
    <property type="match status" value="1"/>
</dbReference>
<keyword evidence="2" id="KW-1185">Reference proteome</keyword>
<organism evidence="1 2">
    <name type="scientific">Fluviicola taffensis (strain DSM 16823 / NCIMB 13979 / RW262)</name>
    <dbReference type="NCBI Taxonomy" id="755732"/>
    <lineage>
        <taxon>Bacteria</taxon>
        <taxon>Pseudomonadati</taxon>
        <taxon>Bacteroidota</taxon>
        <taxon>Flavobacteriia</taxon>
        <taxon>Flavobacteriales</taxon>
        <taxon>Crocinitomicaceae</taxon>
        <taxon>Fluviicola</taxon>
    </lineage>
</organism>
<dbReference type="HOGENOM" id="CLU_194524_0_0_10"/>
<dbReference type="InterPro" id="IPR046290">
    <property type="entry name" value="DUF6327"/>
</dbReference>
<reference evidence="2" key="2">
    <citation type="submission" date="2011-02" db="EMBL/GenBank/DDBJ databases">
        <title>The complete genome of Fluviicola taffensis DSM 16823.</title>
        <authorList>
            <consortium name="US DOE Joint Genome Institute (JGI-PGF)"/>
            <person name="Lucas S."/>
            <person name="Copeland A."/>
            <person name="Lapidus A."/>
            <person name="Bruce D."/>
            <person name="Goodwin L."/>
            <person name="Pitluck S."/>
            <person name="Kyrpides N."/>
            <person name="Mavromatis K."/>
            <person name="Ivanova N."/>
            <person name="Mikhailova N."/>
            <person name="Pagani I."/>
            <person name="Chertkov O."/>
            <person name="Detter J.C."/>
            <person name="Han C."/>
            <person name="Tapia R."/>
            <person name="Land M."/>
            <person name="Hauser L."/>
            <person name="Markowitz V."/>
            <person name="Cheng J.-F."/>
            <person name="Hugenholtz P."/>
            <person name="Woyke T."/>
            <person name="Wu D."/>
            <person name="Tindall B."/>
            <person name="Pomrenke H.G."/>
            <person name="Brambilla E."/>
            <person name="Klenk H.-P."/>
            <person name="Eisen J.A."/>
        </authorList>
    </citation>
    <scope>NUCLEOTIDE SEQUENCE [LARGE SCALE GENOMIC DNA]</scope>
    <source>
        <strain evidence="2">DSM 16823 / RW262 / RW262</strain>
    </source>
</reference>
<dbReference type="EMBL" id="CP002542">
    <property type="protein sequence ID" value="AEA43413.1"/>
    <property type="molecule type" value="Genomic_DNA"/>
</dbReference>
<dbReference type="STRING" id="755732.Fluta_1419"/>
<dbReference type="KEGG" id="fte:Fluta_1419"/>
<dbReference type="OrthoDB" id="1150607at2"/>
<evidence type="ECO:0000313" key="1">
    <source>
        <dbReference type="EMBL" id="AEA43413.1"/>
    </source>
</evidence>
<proteinExistence type="predicted"/>
<dbReference type="AlphaFoldDB" id="F2IDP0"/>
<name>F2IDP0_FLUTR</name>
<dbReference type="Proteomes" id="UP000007463">
    <property type="component" value="Chromosome"/>
</dbReference>
<gene>
    <name evidence="1" type="ordered locus">Fluta_1419</name>
</gene>
<accession>F2IDP0</accession>
<protein>
    <submittedName>
        <fullName evidence="1">Uncharacterized protein</fullName>
    </submittedName>
</protein>
<sequence length="83" mass="9547">MNTKPKNYSSFDQIELDLEILKLEREIHVQKLKMGVKKTGQSLRPTNLLQDYIGKDNEGAAGFIEPIIQIVMQIVARSFKEKE</sequence>